<dbReference type="InterPro" id="IPR019294">
    <property type="entry name" value="Translation_reg_Com"/>
</dbReference>
<dbReference type="OrthoDB" id="5460091at2"/>
<keyword evidence="3" id="KW-1185">Reference proteome</keyword>
<protein>
    <submittedName>
        <fullName evidence="2">Mu-like prophage protein Com</fullName>
    </submittedName>
</protein>
<evidence type="ECO:0000256" key="1">
    <source>
        <dbReference type="SAM" id="MobiDB-lite"/>
    </source>
</evidence>
<proteinExistence type="predicted"/>
<organism evidence="2 3">
    <name type="scientific">Giesbergeria anulus</name>
    <dbReference type="NCBI Taxonomy" id="180197"/>
    <lineage>
        <taxon>Bacteria</taxon>
        <taxon>Pseudomonadati</taxon>
        <taxon>Pseudomonadota</taxon>
        <taxon>Betaproteobacteria</taxon>
        <taxon>Burkholderiales</taxon>
        <taxon>Comamonadaceae</taxon>
        <taxon>Giesbergeria</taxon>
    </lineage>
</organism>
<dbReference type="AlphaFoldDB" id="A0A1H9JBH7"/>
<dbReference type="Proteomes" id="UP000199766">
    <property type="component" value="Unassembled WGS sequence"/>
</dbReference>
<feature type="region of interest" description="Disordered" evidence="1">
    <location>
        <begin position="37"/>
        <end position="66"/>
    </location>
</feature>
<evidence type="ECO:0000313" key="3">
    <source>
        <dbReference type="Proteomes" id="UP000199766"/>
    </source>
</evidence>
<accession>A0A1H9JBH7</accession>
<name>A0A1H9JBH7_9BURK</name>
<gene>
    <name evidence="2" type="ORF">SAMN02982919_01351</name>
</gene>
<dbReference type="Pfam" id="PF10122">
    <property type="entry name" value="Zn_ribbon_Com"/>
    <property type="match status" value="1"/>
</dbReference>
<dbReference type="STRING" id="180197.SAMN02982919_01351"/>
<evidence type="ECO:0000313" key="2">
    <source>
        <dbReference type="EMBL" id="SEQ84127.1"/>
    </source>
</evidence>
<reference evidence="2 3" key="1">
    <citation type="submission" date="2016-10" db="EMBL/GenBank/DDBJ databases">
        <authorList>
            <person name="de Groot N.N."/>
        </authorList>
    </citation>
    <scope>NUCLEOTIDE SEQUENCE [LARGE SCALE GENOMIC DNA]</scope>
    <source>
        <strain evidence="2 3">ATCC 35958</strain>
    </source>
</reference>
<sequence>MYEIRCGACRKKLGEGIYQRLSIKCSRCGTFNQLSAQSAPSTERHPSVKPLNCSNDDDLLSKIHST</sequence>
<dbReference type="EMBL" id="FOGD01000002">
    <property type="protein sequence ID" value="SEQ84127.1"/>
    <property type="molecule type" value="Genomic_DNA"/>
</dbReference>